<evidence type="ECO:0000313" key="3">
    <source>
        <dbReference type="Proteomes" id="UP001190700"/>
    </source>
</evidence>
<feature type="region of interest" description="Disordered" evidence="1">
    <location>
        <begin position="62"/>
        <end position="146"/>
    </location>
</feature>
<organism evidence="2 3">
    <name type="scientific">Cymbomonas tetramitiformis</name>
    <dbReference type="NCBI Taxonomy" id="36881"/>
    <lineage>
        <taxon>Eukaryota</taxon>
        <taxon>Viridiplantae</taxon>
        <taxon>Chlorophyta</taxon>
        <taxon>Pyramimonadophyceae</taxon>
        <taxon>Pyramimonadales</taxon>
        <taxon>Pyramimonadaceae</taxon>
        <taxon>Cymbomonas</taxon>
    </lineage>
</organism>
<reference evidence="2 3" key="1">
    <citation type="journal article" date="2015" name="Genome Biol. Evol.">
        <title>Comparative Genomics of a Bacterivorous Green Alga Reveals Evolutionary Causalities and Consequences of Phago-Mixotrophic Mode of Nutrition.</title>
        <authorList>
            <person name="Burns J.A."/>
            <person name="Paasch A."/>
            <person name="Narechania A."/>
            <person name="Kim E."/>
        </authorList>
    </citation>
    <scope>NUCLEOTIDE SEQUENCE [LARGE SCALE GENOMIC DNA]</scope>
    <source>
        <strain evidence="2 3">PLY_AMNH</strain>
    </source>
</reference>
<feature type="compositionally biased region" description="Gly residues" evidence="1">
    <location>
        <begin position="134"/>
        <end position="146"/>
    </location>
</feature>
<protein>
    <submittedName>
        <fullName evidence="2">Uncharacterized protein</fullName>
    </submittedName>
</protein>
<evidence type="ECO:0000313" key="2">
    <source>
        <dbReference type="EMBL" id="KAK3271729.1"/>
    </source>
</evidence>
<name>A0AAE0L4Q3_9CHLO</name>
<dbReference type="AlphaFoldDB" id="A0AAE0L4Q3"/>
<dbReference type="EMBL" id="LGRX02009406">
    <property type="protein sequence ID" value="KAK3271729.1"/>
    <property type="molecule type" value="Genomic_DNA"/>
</dbReference>
<evidence type="ECO:0000256" key="1">
    <source>
        <dbReference type="SAM" id="MobiDB-lite"/>
    </source>
</evidence>
<feature type="compositionally biased region" description="Gly residues" evidence="1">
    <location>
        <begin position="106"/>
        <end position="117"/>
    </location>
</feature>
<gene>
    <name evidence="2" type="ORF">CYMTET_19946</name>
</gene>
<proteinExistence type="predicted"/>
<keyword evidence="3" id="KW-1185">Reference proteome</keyword>
<accession>A0AAE0L4Q3</accession>
<comment type="caution">
    <text evidence="2">The sequence shown here is derived from an EMBL/GenBank/DDBJ whole genome shotgun (WGS) entry which is preliminary data.</text>
</comment>
<sequence>MARALEMDAAVGTGVVRNGRAGKVGKRAMGERLEGIVEKKVGLQLRKAAEVAFVEASWQAAEEQGEEICRKGKGGGKGGGELEGLADGRNDEEDESGKEGGEAEGGKGGGGGDGGHTGRGRNRGGEAVGVVRGRWGGEGGKGGGGGAIIVFKMVVEDSKSTPGHHTA</sequence>
<dbReference type="Proteomes" id="UP001190700">
    <property type="component" value="Unassembled WGS sequence"/>
</dbReference>